<dbReference type="Pfam" id="PF18422">
    <property type="entry name" value="TNFR_16_TM"/>
    <property type="match status" value="1"/>
</dbReference>
<evidence type="ECO:0000256" key="2">
    <source>
        <dbReference type="ARBA" id="ARBA00022475"/>
    </source>
</evidence>
<proteinExistence type="predicted"/>
<dbReference type="GO" id="GO:0005035">
    <property type="term" value="F:death receptor activity"/>
    <property type="evidence" value="ECO:0007669"/>
    <property type="project" value="TreeGrafter"/>
</dbReference>
<evidence type="ECO:0000256" key="9">
    <source>
        <dbReference type="ARBA" id="ARBA00023157"/>
    </source>
</evidence>
<feature type="domain" description="TNFR-Cys" evidence="15">
    <location>
        <begin position="143"/>
        <end position="183"/>
    </location>
</feature>
<feature type="disulfide bond" evidence="11">
    <location>
        <begin position="123"/>
        <end position="141"/>
    </location>
</feature>
<dbReference type="PROSITE" id="PS50017">
    <property type="entry name" value="DEATH_DOMAIN"/>
    <property type="match status" value="1"/>
</dbReference>
<comment type="subcellular location">
    <subcellularLocation>
        <location evidence="1">Cell membrane</location>
        <topology evidence="1">Single-pass membrane protein</topology>
    </subcellularLocation>
</comment>
<dbReference type="SUPFAM" id="SSF47986">
    <property type="entry name" value="DEATH domain"/>
    <property type="match status" value="1"/>
</dbReference>
<dbReference type="SMART" id="SM00005">
    <property type="entry name" value="DEATH"/>
    <property type="match status" value="1"/>
</dbReference>
<sequence>MGSRGRGREVWGGRVGVSVLKAQEWCPTKQYTAAGECCEACPPGEGMKVLCGEENTECEICLDSVTYSNISSHTDPCQQCTVCTGTMTMNIPCMDSFDTVCSCMNGFYLNSSEDEKCLPCEICDNGSGVLEQCTETQNTICEVCPPETYSDQKSSIDPCMPCTICEENEMMVTECSSVQDTVCTCKSTPPFTWDSVPEPHSPRFFSTALDVTSKTTATVEIMTTTAIPSSPKLIWKGNNDNIIPVYCSILAAVVVGLVAYAAFKRWNSCKQNKQGANNRTVNQTPSPEGEKLHSDSGISVDGQSLHEQQQQQKKIFSQCTAVKLYTTLPPHKKEEVEKLLKSCEEEAEWCSLAGLLGYNEKHIDTFKQDEYPVHALLSDWSAKDSATMDELCTALRKLKRDDIVESLSSEPTATSAV</sequence>
<dbReference type="GO" id="GO:0048406">
    <property type="term" value="F:nerve growth factor binding"/>
    <property type="evidence" value="ECO:0007669"/>
    <property type="project" value="TreeGrafter"/>
</dbReference>
<evidence type="ECO:0000256" key="4">
    <source>
        <dbReference type="ARBA" id="ARBA00022703"/>
    </source>
</evidence>
<dbReference type="STRING" id="7868.ENSCMIP00000019451"/>
<dbReference type="GO" id="GO:0009986">
    <property type="term" value="C:cell surface"/>
    <property type="evidence" value="ECO:0007669"/>
    <property type="project" value="TreeGrafter"/>
</dbReference>
<evidence type="ECO:0000256" key="13">
    <source>
        <dbReference type="SAM" id="Phobius"/>
    </source>
</evidence>
<reference evidence="17" key="3">
    <citation type="journal article" date="2014" name="Nature">
        <title>Elephant shark genome provides unique insights into gnathostome evolution.</title>
        <authorList>
            <consortium name="International Elephant Shark Genome Sequencing Consortium"/>
            <person name="Venkatesh B."/>
            <person name="Lee A.P."/>
            <person name="Ravi V."/>
            <person name="Maurya A.K."/>
            <person name="Lian M.M."/>
            <person name="Swann J.B."/>
            <person name="Ohta Y."/>
            <person name="Flajnik M.F."/>
            <person name="Sutoh Y."/>
            <person name="Kasahara M."/>
            <person name="Hoon S."/>
            <person name="Gangu V."/>
            <person name="Roy S.W."/>
            <person name="Irimia M."/>
            <person name="Korzh V."/>
            <person name="Kondrychyn I."/>
            <person name="Lim Z.W."/>
            <person name="Tay B.H."/>
            <person name="Tohari S."/>
            <person name="Kong K.W."/>
            <person name="Ho S."/>
            <person name="Lorente-Galdos B."/>
            <person name="Quilez J."/>
            <person name="Marques-Bonet T."/>
            <person name="Raney B.J."/>
            <person name="Ingham P.W."/>
            <person name="Tay A."/>
            <person name="Hillier L.W."/>
            <person name="Minx P."/>
            <person name="Boehm T."/>
            <person name="Wilson R.K."/>
            <person name="Brenner S."/>
            <person name="Warren W.C."/>
        </authorList>
    </citation>
    <scope>NUCLEOTIDE SEQUENCE [LARGE SCALE GENOMIC DNA]</scope>
</reference>
<keyword evidence="6" id="KW-0677">Repeat</keyword>
<feature type="domain" description="TNFR-Cys" evidence="15">
    <location>
        <begin position="102"/>
        <end position="141"/>
    </location>
</feature>
<feature type="disulfide bond" evidence="11">
    <location>
        <begin position="83"/>
        <end position="101"/>
    </location>
</feature>
<reference evidence="16" key="5">
    <citation type="submission" date="2025-09" db="UniProtKB">
        <authorList>
            <consortium name="Ensembl"/>
        </authorList>
    </citation>
    <scope>IDENTIFICATION</scope>
</reference>
<dbReference type="GO" id="GO:0015026">
    <property type="term" value="F:coreceptor activity"/>
    <property type="evidence" value="ECO:0007669"/>
    <property type="project" value="TreeGrafter"/>
</dbReference>
<dbReference type="Proteomes" id="UP000314986">
    <property type="component" value="Unassembled WGS sequence"/>
</dbReference>
<keyword evidence="17" id="KW-1185">Reference proteome</keyword>
<dbReference type="PROSITE" id="PS00652">
    <property type="entry name" value="TNFR_NGFR_1"/>
    <property type="match status" value="2"/>
</dbReference>
<dbReference type="PROSITE" id="PS50050">
    <property type="entry name" value="TNFR_NGFR_2"/>
    <property type="match status" value="3"/>
</dbReference>
<evidence type="ECO:0000256" key="7">
    <source>
        <dbReference type="ARBA" id="ARBA00022989"/>
    </source>
</evidence>
<feature type="transmembrane region" description="Helical" evidence="13">
    <location>
        <begin position="243"/>
        <end position="263"/>
    </location>
</feature>
<feature type="region of interest" description="Disordered" evidence="12">
    <location>
        <begin position="273"/>
        <end position="299"/>
    </location>
</feature>
<dbReference type="SUPFAM" id="SSF57586">
    <property type="entry name" value="TNF receptor-like"/>
    <property type="match status" value="3"/>
</dbReference>
<reference evidence="17" key="2">
    <citation type="journal article" date="2007" name="PLoS Biol.">
        <title>Survey sequencing and comparative analysis of the elephant shark (Callorhinchus milii) genome.</title>
        <authorList>
            <person name="Venkatesh B."/>
            <person name="Kirkness E.F."/>
            <person name="Loh Y.H."/>
            <person name="Halpern A.L."/>
            <person name="Lee A.P."/>
            <person name="Johnson J."/>
            <person name="Dandona N."/>
            <person name="Viswanathan L.D."/>
            <person name="Tay A."/>
            <person name="Venter J.C."/>
            <person name="Strausberg R.L."/>
            <person name="Brenner S."/>
        </authorList>
    </citation>
    <scope>NUCLEOTIDE SEQUENCE [LARGE SCALE GENOMIC DNA]</scope>
</reference>
<evidence type="ECO:0000256" key="12">
    <source>
        <dbReference type="SAM" id="MobiDB-lite"/>
    </source>
</evidence>
<keyword evidence="7 13" id="KW-1133">Transmembrane helix</keyword>
<feature type="repeat" description="TNFR-Cys" evidence="11">
    <location>
        <begin position="60"/>
        <end position="101"/>
    </location>
</feature>
<dbReference type="AlphaFoldDB" id="A0A4W3HT54"/>
<feature type="compositionally biased region" description="Polar residues" evidence="12">
    <location>
        <begin position="273"/>
        <end position="286"/>
    </location>
</feature>
<comment type="caution">
    <text evidence="11">Lacks conserved residue(s) required for the propagation of feature annotation.</text>
</comment>
<dbReference type="Pfam" id="PF00020">
    <property type="entry name" value="TNFR_c6"/>
    <property type="match status" value="3"/>
</dbReference>
<dbReference type="Gene3D" id="2.10.50.10">
    <property type="entry name" value="Tumor Necrosis Factor Receptor, subunit A, domain 2"/>
    <property type="match status" value="3"/>
</dbReference>
<keyword evidence="10" id="KW-0325">Glycoprotein</keyword>
<dbReference type="CDD" id="cd13416">
    <property type="entry name" value="TNFRSF16"/>
    <property type="match status" value="1"/>
</dbReference>
<dbReference type="GO" id="GO:0006915">
    <property type="term" value="P:apoptotic process"/>
    <property type="evidence" value="ECO:0007669"/>
    <property type="project" value="UniProtKB-KW"/>
</dbReference>
<dbReference type="InterPro" id="IPR000488">
    <property type="entry name" value="Death_dom"/>
</dbReference>
<dbReference type="InterPro" id="IPR001368">
    <property type="entry name" value="TNFR/NGFR_Cys_rich_reg"/>
</dbReference>
<evidence type="ECO:0000256" key="5">
    <source>
        <dbReference type="ARBA" id="ARBA00022729"/>
    </source>
</evidence>
<evidence type="ECO:0000259" key="14">
    <source>
        <dbReference type="PROSITE" id="PS50017"/>
    </source>
</evidence>
<feature type="repeat" description="TNFR-Cys" evidence="11">
    <location>
        <begin position="102"/>
        <end position="141"/>
    </location>
</feature>
<dbReference type="FunCoup" id="A0A4W3HT54">
    <property type="interactions" value="7"/>
</dbReference>
<protein>
    <submittedName>
        <fullName evidence="16">Nerve growth factor receptor</fullName>
    </submittedName>
</protein>
<evidence type="ECO:0000259" key="15">
    <source>
        <dbReference type="PROSITE" id="PS50050"/>
    </source>
</evidence>
<dbReference type="InterPro" id="IPR034046">
    <property type="entry name" value="TNFRSF16_N"/>
</dbReference>
<dbReference type="GeneTree" id="ENSGT00730000110974"/>
<feature type="domain" description="Death" evidence="14">
    <location>
        <begin position="347"/>
        <end position="411"/>
    </location>
</feature>
<feature type="repeat" description="TNFR-Cys" evidence="11">
    <location>
        <begin position="143"/>
        <end position="183"/>
    </location>
</feature>
<keyword evidence="3 13" id="KW-0812">Transmembrane</keyword>
<dbReference type="Pfam" id="PF00531">
    <property type="entry name" value="Death"/>
    <property type="match status" value="1"/>
</dbReference>
<accession>A0A4W3HT54</accession>
<dbReference type="SMART" id="SM00208">
    <property type="entry name" value="TNFR"/>
    <property type="match status" value="4"/>
</dbReference>
<dbReference type="PRINTS" id="PR01966">
    <property type="entry name" value="TNFACTORR16"/>
</dbReference>
<dbReference type="PANTHER" id="PTHR46605">
    <property type="entry name" value="TUMOR NECROSIS FACTOR RECEPTOR"/>
    <property type="match status" value="1"/>
</dbReference>
<evidence type="ECO:0000256" key="10">
    <source>
        <dbReference type="ARBA" id="ARBA00023180"/>
    </source>
</evidence>
<reference evidence="17" key="1">
    <citation type="journal article" date="2006" name="Science">
        <title>Ancient noncoding elements conserved in the human genome.</title>
        <authorList>
            <person name="Venkatesh B."/>
            <person name="Kirkness E.F."/>
            <person name="Loh Y.H."/>
            <person name="Halpern A.L."/>
            <person name="Lee A.P."/>
            <person name="Johnson J."/>
            <person name="Dandona N."/>
            <person name="Viswanathan L.D."/>
            <person name="Tay A."/>
            <person name="Venter J.C."/>
            <person name="Strausberg R.L."/>
            <person name="Brenner S."/>
        </authorList>
    </citation>
    <scope>NUCLEOTIDE SEQUENCE [LARGE SCALE GENOMIC DNA]</scope>
</reference>
<dbReference type="Ensembl" id="ENSCMIT00000019817.1">
    <property type="protein sequence ID" value="ENSCMIP00000019451.1"/>
    <property type="gene ID" value="ENSCMIG00000009048.1"/>
</dbReference>
<feature type="disulfide bond" evidence="11">
    <location>
        <begin position="165"/>
        <end position="183"/>
    </location>
</feature>
<keyword evidence="8 13" id="KW-0472">Membrane</keyword>
<dbReference type="Gene3D" id="1.10.533.10">
    <property type="entry name" value="Death Domain, Fas"/>
    <property type="match status" value="1"/>
</dbReference>
<reference evidence="16" key="4">
    <citation type="submission" date="2025-08" db="UniProtKB">
        <authorList>
            <consortium name="Ensembl"/>
        </authorList>
    </citation>
    <scope>IDENTIFICATION</scope>
</reference>
<dbReference type="Gene3D" id="6.10.250.1780">
    <property type="match status" value="1"/>
</dbReference>
<dbReference type="PANTHER" id="PTHR46605:SF3">
    <property type="entry name" value="TUMOR NECROSIS FACTOR RECEPTOR SUPERFAMILY MEMBER 16"/>
    <property type="match status" value="1"/>
</dbReference>
<dbReference type="GO" id="GO:0007266">
    <property type="term" value="P:Rho protein signal transduction"/>
    <property type="evidence" value="ECO:0007669"/>
    <property type="project" value="TreeGrafter"/>
</dbReference>
<dbReference type="InParanoid" id="A0A4W3HT54"/>
<feature type="domain" description="TNFR-Cys" evidence="15">
    <location>
        <begin position="60"/>
        <end position="101"/>
    </location>
</feature>
<dbReference type="CDD" id="cd08311">
    <property type="entry name" value="Death_p75NR"/>
    <property type="match status" value="1"/>
</dbReference>
<evidence type="ECO:0000313" key="16">
    <source>
        <dbReference type="Ensembl" id="ENSCMIP00000019451.1"/>
    </source>
</evidence>
<dbReference type="OMA" id="YSCQDKQ"/>
<feature type="disulfide bond" evidence="11">
    <location>
        <begin position="120"/>
        <end position="133"/>
    </location>
</feature>
<dbReference type="InterPro" id="IPR041448">
    <property type="entry name" value="TNFR16_TM"/>
</dbReference>
<feature type="disulfide bond" evidence="11">
    <location>
        <begin position="80"/>
        <end position="93"/>
    </location>
</feature>
<dbReference type="InterPro" id="IPR052302">
    <property type="entry name" value="Neurotrophin_rcpt-DD"/>
</dbReference>
<keyword evidence="9 11" id="KW-1015">Disulfide bond</keyword>
<keyword evidence="2" id="KW-1003">Cell membrane</keyword>
<keyword evidence="5" id="KW-0732">Signal</keyword>
<organism evidence="16 17">
    <name type="scientific">Callorhinchus milii</name>
    <name type="common">Ghost shark</name>
    <dbReference type="NCBI Taxonomy" id="7868"/>
    <lineage>
        <taxon>Eukaryota</taxon>
        <taxon>Metazoa</taxon>
        <taxon>Chordata</taxon>
        <taxon>Craniata</taxon>
        <taxon>Vertebrata</taxon>
        <taxon>Chondrichthyes</taxon>
        <taxon>Holocephali</taxon>
        <taxon>Chimaeriformes</taxon>
        <taxon>Callorhinchidae</taxon>
        <taxon>Callorhinchus</taxon>
    </lineage>
</organism>
<evidence type="ECO:0000313" key="17">
    <source>
        <dbReference type="Proteomes" id="UP000314986"/>
    </source>
</evidence>
<feature type="disulfide bond" evidence="11">
    <location>
        <begin position="144"/>
        <end position="159"/>
    </location>
</feature>
<evidence type="ECO:0000256" key="8">
    <source>
        <dbReference type="ARBA" id="ARBA00023136"/>
    </source>
</evidence>
<dbReference type="InterPro" id="IPR011029">
    <property type="entry name" value="DEATH-like_dom_sf"/>
</dbReference>
<evidence type="ECO:0000256" key="1">
    <source>
        <dbReference type="ARBA" id="ARBA00004162"/>
    </source>
</evidence>
<dbReference type="GO" id="GO:0005886">
    <property type="term" value="C:plasma membrane"/>
    <property type="evidence" value="ECO:0007669"/>
    <property type="project" value="UniProtKB-SubCell"/>
</dbReference>
<evidence type="ECO:0000256" key="3">
    <source>
        <dbReference type="ARBA" id="ARBA00022692"/>
    </source>
</evidence>
<name>A0A4W3HT54_CALMI</name>
<feature type="disulfide bond" evidence="11">
    <location>
        <begin position="162"/>
        <end position="175"/>
    </location>
</feature>
<evidence type="ECO:0000256" key="11">
    <source>
        <dbReference type="PROSITE-ProRule" id="PRU00206"/>
    </source>
</evidence>
<keyword evidence="4" id="KW-0053">Apoptosis</keyword>
<dbReference type="InterPro" id="IPR022325">
    <property type="entry name" value="TNFR_16"/>
</dbReference>
<evidence type="ECO:0000256" key="6">
    <source>
        <dbReference type="ARBA" id="ARBA00022737"/>
    </source>
</evidence>